<dbReference type="Pfam" id="PF13286">
    <property type="entry name" value="HD_assoc"/>
    <property type="match status" value="1"/>
</dbReference>
<evidence type="ECO:0000313" key="5">
    <source>
        <dbReference type="Proteomes" id="UP000239388"/>
    </source>
</evidence>
<protein>
    <recommendedName>
        <fullName evidence="2">Deoxyguanosinetriphosphate triphosphohydrolase-like protein</fullName>
    </recommendedName>
</protein>
<dbReference type="InterPro" id="IPR006674">
    <property type="entry name" value="HD_domain"/>
</dbReference>
<dbReference type="HAMAP" id="MF_01212">
    <property type="entry name" value="dGTPase_type2"/>
    <property type="match status" value="1"/>
</dbReference>
<dbReference type="Gene3D" id="1.10.3210.10">
    <property type="entry name" value="Hypothetical protein af1432"/>
    <property type="match status" value="1"/>
</dbReference>
<evidence type="ECO:0000259" key="3">
    <source>
        <dbReference type="PROSITE" id="PS51831"/>
    </source>
</evidence>
<dbReference type="Proteomes" id="UP000239388">
    <property type="component" value="Unassembled WGS sequence"/>
</dbReference>
<keyword evidence="1 2" id="KW-0378">Hydrolase</keyword>
<evidence type="ECO:0000256" key="2">
    <source>
        <dbReference type="HAMAP-Rule" id="MF_01212"/>
    </source>
</evidence>
<comment type="similarity">
    <text evidence="2">Belongs to the dGTPase family. Type 2 subfamily.</text>
</comment>
<evidence type="ECO:0000256" key="1">
    <source>
        <dbReference type="ARBA" id="ARBA00022801"/>
    </source>
</evidence>
<dbReference type="PANTHER" id="PTHR11373">
    <property type="entry name" value="DEOXYNUCLEOSIDE TRIPHOSPHATE TRIPHOSPHOHYDROLASE"/>
    <property type="match status" value="1"/>
</dbReference>
<dbReference type="InterPro" id="IPR026875">
    <property type="entry name" value="PHydrolase_assoc_dom"/>
</dbReference>
<proteinExistence type="inferred from homology"/>
<dbReference type="InterPro" id="IPR006261">
    <property type="entry name" value="dGTPase"/>
</dbReference>
<dbReference type="Pfam" id="PF01966">
    <property type="entry name" value="HD"/>
    <property type="match status" value="1"/>
</dbReference>
<dbReference type="InterPro" id="IPR003607">
    <property type="entry name" value="HD/PDEase_dom"/>
</dbReference>
<dbReference type="NCBIfam" id="TIGR01353">
    <property type="entry name" value="dGTP_triPase"/>
    <property type="match status" value="1"/>
</dbReference>
<reference evidence="4 5" key="1">
    <citation type="submission" date="2018-02" db="EMBL/GenBank/DDBJ databases">
        <title>Comparative genomes isolates from brazilian mangrove.</title>
        <authorList>
            <person name="Araujo J.E."/>
            <person name="Taketani R.G."/>
            <person name="Silva M.C.P."/>
            <person name="Loureco M.V."/>
            <person name="Andreote F.D."/>
        </authorList>
    </citation>
    <scope>NUCLEOTIDE SEQUENCE [LARGE SCALE GENOMIC DNA]</scope>
    <source>
        <strain evidence="4 5">NAP PRIS-MGV</strain>
    </source>
</reference>
<comment type="caution">
    <text evidence="4">The sequence shown here is derived from an EMBL/GenBank/DDBJ whole genome shotgun (WGS) entry which is preliminary data.</text>
</comment>
<dbReference type="SMART" id="SM00471">
    <property type="entry name" value="HDc"/>
    <property type="match status" value="1"/>
</dbReference>
<organism evidence="4 5">
    <name type="scientific">Blastopirellula marina</name>
    <dbReference type="NCBI Taxonomy" id="124"/>
    <lineage>
        <taxon>Bacteria</taxon>
        <taxon>Pseudomonadati</taxon>
        <taxon>Planctomycetota</taxon>
        <taxon>Planctomycetia</taxon>
        <taxon>Pirellulales</taxon>
        <taxon>Pirellulaceae</taxon>
        <taxon>Blastopirellula</taxon>
    </lineage>
</organism>
<dbReference type="AlphaFoldDB" id="A0A2S8F4N2"/>
<gene>
    <name evidence="4" type="ORF">C5Y98_27950</name>
</gene>
<dbReference type="CDD" id="cd00077">
    <property type="entry name" value="HDc"/>
    <property type="match status" value="1"/>
</dbReference>
<evidence type="ECO:0000313" key="4">
    <source>
        <dbReference type="EMBL" id="PQO27087.1"/>
    </source>
</evidence>
<dbReference type="SUPFAM" id="SSF109604">
    <property type="entry name" value="HD-domain/PDEase-like"/>
    <property type="match status" value="1"/>
</dbReference>
<dbReference type="InterPro" id="IPR023023">
    <property type="entry name" value="dNTPase_2"/>
</dbReference>
<sequence>MMRREETAEGTMHTFMHYNEREERLLAPYALRSKHSRGREFAEAEHTYRSPFQRDRDRIIHSSAFRRLADKTQVFMNVSDYHRTRLTHTIEVVTIARTIGRTLGLNEELIEALGHLHDIGHPPFGHSGEDVLKECMVDCGGFSHNAFGLVLVKNLEVRSPYYEGLNLTYEVLEGQHTRVDKRQMTFLRPLLEAQTVETVDSITYDAHDTDDAWKLGLVSFEELMEIPLFAQSTERVYQRFGEQTGRRLRKLVIRQLIDFQVTDVLETAMDRLAKWSPGSPEEAEMCEPIITVSDDLRTRKTQLEQFLFHHVYRHPDIIEFRDRGQDQLRRMFAGYLRRPELIRGKLSEWVDIWGLPRTVGYYIATMTDSYCQREFDAHFR</sequence>
<dbReference type="InterPro" id="IPR050135">
    <property type="entry name" value="dGTPase-like"/>
</dbReference>
<feature type="domain" description="HD" evidence="3">
    <location>
        <begin position="85"/>
        <end position="205"/>
    </location>
</feature>
<dbReference type="EMBL" id="PUIB01000028">
    <property type="protein sequence ID" value="PQO27087.1"/>
    <property type="molecule type" value="Genomic_DNA"/>
</dbReference>
<dbReference type="GO" id="GO:0008832">
    <property type="term" value="F:dGTPase activity"/>
    <property type="evidence" value="ECO:0007669"/>
    <property type="project" value="TreeGrafter"/>
</dbReference>
<dbReference type="PANTHER" id="PTHR11373:SF43">
    <property type="entry name" value="DEOXYGUANOSINETRIPHOSPHATE TRIPHOSPHOHYDROLASE-LIKE PROTEIN"/>
    <property type="match status" value="1"/>
</dbReference>
<name>A0A2S8F4N2_9BACT</name>
<dbReference type="PROSITE" id="PS51831">
    <property type="entry name" value="HD"/>
    <property type="match status" value="1"/>
</dbReference>
<accession>A0A2S8F4N2</accession>
<dbReference type="GO" id="GO:0006203">
    <property type="term" value="P:dGTP catabolic process"/>
    <property type="evidence" value="ECO:0007669"/>
    <property type="project" value="TreeGrafter"/>
</dbReference>